<feature type="domain" description="HTH cro/C1-type" evidence="2">
    <location>
        <begin position="48"/>
        <end position="102"/>
    </location>
</feature>
<comment type="caution">
    <text evidence="3">The sequence shown here is derived from an EMBL/GenBank/DDBJ whole genome shotgun (WGS) entry which is preliminary data.</text>
</comment>
<dbReference type="PROSITE" id="PS50943">
    <property type="entry name" value="HTH_CROC1"/>
    <property type="match status" value="1"/>
</dbReference>
<dbReference type="Proteomes" id="UP001595583">
    <property type="component" value="Unassembled WGS sequence"/>
</dbReference>
<evidence type="ECO:0000259" key="2">
    <source>
        <dbReference type="PROSITE" id="PS50943"/>
    </source>
</evidence>
<dbReference type="InterPro" id="IPR050807">
    <property type="entry name" value="TransReg_Diox_bact_type"/>
</dbReference>
<keyword evidence="1" id="KW-0238">DNA-binding</keyword>
<keyword evidence="4" id="KW-1185">Reference proteome</keyword>
<evidence type="ECO:0000256" key="1">
    <source>
        <dbReference type="ARBA" id="ARBA00023125"/>
    </source>
</evidence>
<dbReference type="InterPro" id="IPR011051">
    <property type="entry name" value="RmlC_Cupin_sf"/>
</dbReference>
<proteinExistence type="predicted"/>
<dbReference type="Pfam" id="PF01381">
    <property type="entry name" value="HTH_3"/>
    <property type="match status" value="1"/>
</dbReference>
<reference evidence="4" key="1">
    <citation type="journal article" date="2019" name="Int. J. Syst. Evol. Microbiol.">
        <title>The Global Catalogue of Microorganisms (GCM) 10K type strain sequencing project: providing services to taxonomists for standard genome sequencing and annotation.</title>
        <authorList>
            <consortium name="The Broad Institute Genomics Platform"/>
            <consortium name="The Broad Institute Genome Sequencing Center for Infectious Disease"/>
            <person name="Wu L."/>
            <person name="Ma J."/>
        </authorList>
    </citation>
    <scope>NUCLEOTIDE SEQUENCE [LARGE SCALE GENOMIC DNA]</scope>
    <source>
        <strain evidence="4">KCTC 52165</strain>
    </source>
</reference>
<dbReference type="InterPro" id="IPR014710">
    <property type="entry name" value="RmlC-like_jellyroll"/>
</dbReference>
<dbReference type="InterPro" id="IPR001387">
    <property type="entry name" value="Cro/C1-type_HTH"/>
</dbReference>
<accession>A0ABV7K5D0</accession>
<dbReference type="Gene3D" id="1.10.260.40">
    <property type="entry name" value="lambda repressor-like DNA-binding domains"/>
    <property type="match status" value="1"/>
</dbReference>
<dbReference type="SMART" id="SM00530">
    <property type="entry name" value="HTH_XRE"/>
    <property type="match status" value="1"/>
</dbReference>
<dbReference type="PANTHER" id="PTHR46797:SF20">
    <property type="entry name" value="BLR4304 PROTEIN"/>
    <property type="match status" value="1"/>
</dbReference>
<protein>
    <submittedName>
        <fullName evidence="3">Helix-turn-helix domain-containing protein</fullName>
    </submittedName>
</protein>
<dbReference type="Gene3D" id="2.60.120.10">
    <property type="entry name" value="Jelly Rolls"/>
    <property type="match status" value="1"/>
</dbReference>
<evidence type="ECO:0000313" key="4">
    <source>
        <dbReference type="Proteomes" id="UP001595583"/>
    </source>
</evidence>
<dbReference type="CDD" id="cd02209">
    <property type="entry name" value="cupin_XRE_C"/>
    <property type="match status" value="1"/>
</dbReference>
<dbReference type="Pfam" id="PF07883">
    <property type="entry name" value="Cupin_2"/>
    <property type="match status" value="1"/>
</dbReference>
<dbReference type="CDD" id="cd00093">
    <property type="entry name" value="HTH_XRE"/>
    <property type="match status" value="1"/>
</dbReference>
<name>A0ABV7K5D0_9HYPH</name>
<dbReference type="RefSeq" id="WP_378219103.1">
    <property type="nucleotide sequence ID" value="NZ_JBHRTK010000004.1"/>
</dbReference>
<dbReference type="InterPro" id="IPR013096">
    <property type="entry name" value="Cupin_2"/>
</dbReference>
<dbReference type="SUPFAM" id="SSF51182">
    <property type="entry name" value="RmlC-like cupins"/>
    <property type="match status" value="1"/>
</dbReference>
<dbReference type="SUPFAM" id="SSF47413">
    <property type="entry name" value="lambda repressor-like DNA-binding domains"/>
    <property type="match status" value="1"/>
</dbReference>
<dbReference type="PANTHER" id="PTHR46797">
    <property type="entry name" value="HTH-TYPE TRANSCRIPTIONAL REGULATOR"/>
    <property type="match status" value="1"/>
</dbReference>
<evidence type="ECO:0000313" key="3">
    <source>
        <dbReference type="EMBL" id="MFC3205548.1"/>
    </source>
</evidence>
<dbReference type="InterPro" id="IPR010982">
    <property type="entry name" value="Lambda_DNA-bd_dom_sf"/>
</dbReference>
<sequence length="226" mass="25198">MNYVLKGGDRMAVTHSRKARGRVRAASIDSNVAEDEGRSERGDLGERLRAIRLGRKWTLEEASKHSSVGRSTLSKIENGLMSPTFDLLRKITRGLDIDIVELFDEGADLEPKGRRSITRKGEGKIHTTPTYRHELLATDISHKRMLPFKSIITARSVDEFPAWVRHDGEEVIIVVSGAVEVHTEYYAPAVLQEGDSIYFDSRMGHRVISVGTGDAEVLWICSGDPL</sequence>
<gene>
    <name evidence="3" type="ORF">ACFOHJ_04930</name>
</gene>
<dbReference type="EMBL" id="JBHRTK010000004">
    <property type="protein sequence ID" value="MFC3205548.1"/>
    <property type="molecule type" value="Genomic_DNA"/>
</dbReference>
<organism evidence="3 4">
    <name type="scientific">Aquamicrobium soli</name>
    <dbReference type="NCBI Taxonomy" id="1811518"/>
    <lineage>
        <taxon>Bacteria</taxon>
        <taxon>Pseudomonadati</taxon>
        <taxon>Pseudomonadota</taxon>
        <taxon>Alphaproteobacteria</taxon>
        <taxon>Hyphomicrobiales</taxon>
        <taxon>Phyllobacteriaceae</taxon>
        <taxon>Aquamicrobium</taxon>
    </lineage>
</organism>